<dbReference type="PANTHER" id="PTHR31817">
    <property type="match status" value="1"/>
</dbReference>
<dbReference type="InterPro" id="IPR012656">
    <property type="entry name" value="CHP02421_QEGLA"/>
</dbReference>
<dbReference type="KEGG" id="slut:H9L13_02085"/>
<evidence type="ECO:0000313" key="5">
    <source>
        <dbReference type="EMBL" id="QNN67745.1"/>
    </source>
</evidence>
<evidence type="ECO:0000256" key="3">
    <source>
        <dbReference type="ARBA" id="ARBA00022801"/>
    </source>
</evidence>
<evidence type="ECO:0000313" key="6">
    <source>
        <dbReference type="Proteomes" id="UP000515971"/>
    </source>
</evidence>
<protein>
    <submittedName>
        <fullName evidence="5">Flavohemoglobin expression-modulating QEGLA motif protein</fullName>
    </submittedName>
</protein>
<organism evidence="5 6">
    <name type="scientific">Sphingomonas lutea</name>
    <dbReference type="NCBI Taxonomy" id="1045317"/>
    <lineage>
        <taxon>Bacteria</taxon>
        <taxon>Pseudomonadati</taxon>
        <taxon>Pseudomonadota</taxon>
        <taxon>Alphaproteobacteria</taxon>
        <taxon>Sphingomonadales</taxon>
        <taxon>Sphingomonadaceae</taxon>
        <taxon>Sphingomonas</taxon>
    </lineage>
</organism>
<dbReference type="GO" id="GO:0006508">
    <property type="term" value="P:proteolysis"/>
    <property type="evidence" value="ECO:0007669"/>
    <property type="project" value="UniProtKB-KW"/>
</dbReference>
<dbReference type="Proteomes" id="UP000515971">
    <property type="component" value="Chromosome"/>
</dbReference>
<evidence type="ECO:0000256" key="4">
    <source>
        <dbReference type="ARBA" id="ARBA00023049"/>
    </source>
</evidence>
<dbReference type="EMBL" id="CP060718">
    <property type="protein sequence ID" value="QNN67745.1"/>
    <property type="molecule type" value="Genomic_DNA"/>
</dbReference>
<dbReference type="GO" id="GO:0008237">
    <property type="term" value="F:metallopeptidase activity"/>
    <property type="evidence" value="ECO:0007669"/>
    <property type="project" value="UniProtKB-KW"/>
</dbReference>
<keyword evidence="4" id="KW-0482">Metalloprotease</keyword>
<dbReference type="RefSeq" id="WP_187538590.1">
    <property type="nucleotide sequence ID" value="NZ_BAABJT010000001.1"/>
</dbReference>
<dbReference type="NCBIfam" id="TIGR02421">
    <property type="entry name" value="QEGLA"/>
    <property type="match status" value="1"/>
</dbReference>
<accession>A0A7G9SIS0</accession>
<reference evidence="5 6" key="1">
    <citation type="submission" date="2020-08" db="EMBL/GenBank/DDBJ databases">
        <title>Genome sequence of Sphingomonas lutea KCTC 23642T.</title>
        <authorList>
            <person name="Hyun D.-W."/>
            <person name="Bae J.-W."/>
        </authorList>
    </citation>
    <scope>NUCLEOTIDE SEQUENCE [LARGE SCALE GENOMIC DNA]</scope>
    <source>
        <strain evidence="5 6">KCTC 23642</strain>
    </source>
</reference>
<dbReference type="AlphaFoldDB" id="A0A7G9SIS0"/>
<keyword evidence="2" id="KW-0645">Protease</keyword>
<comment type="cofactor">
    <cofactor evidence="1">
        <name>Zn(2+)</name>
        <dbReference type="ChEBI" id="CHEBI:29105"/>
    </cofactor>
</comment>
<dbReference type="PANTHER" id="PTHR31817:SF0">
    <property type="entry name" value="CHROMOSOME UNDETERMINED SCAFFOLD_67, WHOLE GENOME SHOTGUN SEQUENCE"/>
    <property type="match status" value="1"/>
</dbReference>
<proteinExistence type="predicted"/>
<dbReference type="GO" id="GO:0080164">
    <property type="term" value="P:regulation of nitric oxide metabolic process"/>
    <property type="evidence" value="ECO:0007669"/>
    <property type="project" value="TreeGrafter"/>
</dbReference>
<dbReference type="InterPro" id="IPR012548">
    <property type="entry name" value="MATCAP"/>
</dbReference>
<name>A0A7G9SIS0_9SPHN</name>
<dbReference type="Pfam" id="PF08014">
    <property type="entry name" value="MATCAP"/>
    <property type="match status" value="1"/>
</dbReference>
<keyword evidence="6" id="KW-1185">Reference proteome</keyword>
<evidence type="ECO:0000256" key="1">
    <source>
        <dbReference type="ARBA" id="ARBA00001947"/>
    </source>
</evidence>
<keyword evidence="3" id="KW-0378">Hydrolase</keyword>
<gene>
    <name evidence="5" type="ORF">H9L13_02085</name>
</gene>
<dbReference type="SMART" id="SM01154">
    <property type="entry name" value="DUF1704"/>
    <property type="match status" value="1"/>
</dbReference>
<evidence type="ECO:0000256" key="2">
    <source>
        <dbReference type="ARBA" id="ARBA00022670"/>
    </source>
</evidence>
<sequence>MSTPAVLREVPMALDIGPGGAIRQQIGEGGRLHMDRHLFFLVLNRTERAGDSLARNVALHSSSYLVWSPADDGPAEEALKQITEALLTRFDRIILISLYDQPTPESRKEDDPHLPPFVAWIGASDDALSADIAEHLATAMSKIEIDLRHCEVEHRSRAYFEPGVEALVDRDDRVTQISVGLPRIYLSPDGDLYPQLFRDLSVRTGDALLRAACAFADETDQGPPAHYRSLGRSAFLAAALAADRKLDAVATSFDFLLSVSPINTAEAQADFLAQGARKPPRFRYRPLEVDPDAAKRQLYAIDLAQLEDPLLEHLFAEKRQEIEQQLTMLATRNTPSFRAASMLQYGAVEEELLRAAEAILAATPQPRKCGRMIGASEVAKAAQRLIRDYRNAGEGFDAAVELRDDLAAGLMVSGGTLMISTHTRMADHRLDALLSHEVSIHLLTFFNGAAQGLELFRTGLAQYEGVQEGLGVFAEWAVGGLTDARFRLLAGRVVAVDAMLRGADFIETYRLLRDRGFREQTAFSITARVHRSGGLAKDAIYLRGFKAVCDYVADGVPLDPFWLGKIAPGHLAAVEELLQRGLVSAPRHLPEFLARPDAQARIARLQSGVPLASMLNME</sequence>